<proteinExistence type="predicted"/>
<dbReference type="Proteomes" id="UP001595617">
    <property type="component" value="Unassembled WGS sequence"/>
</dbReference>
<comment type="caution">
    <text evidence="1">The sequence shown here is derived from an EMBL/GenBank/DDBJ whole genome shotgun (WGS) entry which is preliminary data.</text>
</comment>
<dbReference type="EMBL" id="JBHRYR010000004">
    <property type="protein sequence ID" value="MFC3853955.1"/>
    <property type="molecule type" value="Genomic_DNA"/>
</dbReference>
<name>A0ABV8A097_9GAMM</name>
<dbReference type="RefSeq" id="WP_380697755.1">
    <property type="nucleotide sequence ID" value="NZ_JBHRYR010000004.1"/>
</dbReference>
<protein>
    <submittedName>
        <fullName evidence="1">Patatin-like phospholipase family protein</fullName>
    </submittedName>
</protein>
<reference evidence="2" key="1">
    <citation type="journal article" date="2019" name="Int. J. Syst. Evol. Microbiol.">
        <title>The Global Catalogue of Microorganisms (GCM) 10K type strain sequencing project: providing services to taxonomists for standard genome sequencing and annotation.</title>
        <authorList>
            <consortium name="The Broad Institute Genomics Platform"/>
            <consortium name="The Broad Institute Genome Sequencing Center for Infectious Disease"/>
            <person name="Wu L."/>
            <person name="Ma J."/>
        </authorList>
    </citation>
    <scope>NUCLEOTIDE SEQUENCE [LARGE SCALE GENOMIC DNA]</scope>
    <source>
        <strain evidence="2">IBRC 10765</strain>
    </source>
</reference>
<dbReference type="SUPFAM" id="SSF52151">
    <property type="entry name" value="FabD/lysophospholipase-like"/>
    <property type="match status" value="1"/>
</dbReference>
<sequence>MHALQIVAGQRAYQRIRERGLRATDVRAVLGASGGPKWFVLSHLDRELARSFLPQNTRNIQLVGSSIGAWRMACHAAADPVGALKRLEEAYLQQRFAKGASPQHVSAQCEAMLLEVLGDEYSMQANRPLNIITARCKGATADERRLRQALAFAWVATGNLASRKTLRWHFDRHIVQSEPGTLPVDHFSDFHTTVSKLTHSNVLPALMASGAIPLALAGVENIPGCSAGVYRDGGMVDYHFDLPFNTPDGVVLYPHFAPMLKPGWFDKSLHWRKVNEQHYQDVVLITPSPEFIEKLPHGKLPDRRDFQRMTDQDRMAYWRKAVSSGERLAEEFHDWVARGATGSIVMPFKPEHYARLGTSIQKKAS</sequence>
<keyword evidence="2" id="KW-1185">Reference proteome</keyword>
<evidence type="ECO:0000313" key="1">
    <source>
        <dbReference type="EMBL" id="MFC3853955.1"/>
    </source>
</evidence>
<accession>A0ABV8A097</accession>
<dbReference type="InterPro" id="IPR016035">
    <property type="entry name" value="Acyl_Trfase/lysoPLipase"/>
</dbReference>
<evidence type="ECO:0000313" key="2">
    <source>
        <dbReference type="Proteomes" id="UP001595617"/>
    </source>
</evidence>
<organism evidence="1 2">
    <name type="scientific">Saccharospirillum mangrovi</name>
    <dbReference type="NCBI Taxonomy" id="2161747"/>
    <lineage>
        <taxon>Bacteria</taxon>
        <taxon>Pseudomonadati</taxon>
        <taxon>Pseudomonadota</taxon>
        <taxon>Gammaproteobacteria</taxon>
        <taxon>Oceanospirillales</taxon>
        <taxon>Saccharospirillaceae</taxon>
        <taxon>Saccharospirillum</taxon>
    </lineage>
</organism>
<gene>
    <name evidence="1" type="ORF">ACFOOG_14010</name>
</gene>